<gene>
    <name evidence="1" type="ORF">EVAR_45332_1</name>
</gene>
<sequence length="134" mass="14468">MRPPAIAGDFTRRSTRGTFSEASDLLLNANLKEGGGRDLQSGVHRVLIAPMREFDAPPTKGHSIDVDKRKFITFGAALNQSGGGCYIYKNTLAVLNKFKSSSSHSALCQRPPCPARTHAPRLLCVHAHAVGVTR</sequence>
<dbReference type="EMBL" id="BGZK01000893">
    <property type="protein sequence ID" value="GBP64284.1"/>
    <property type="molecule type" value="Genomic_DNA"/>
</dbReference>
<evidence type="ECO:0000313" key="2">
    <source>
        <dbReference type="Proteomes" id="UP000299102"/>
    </source>
</evidence>
<dbReference type="AlphaFoldDB" id="A0A4C1XNY3"/>
<evidence type="ECO:0000313" key="1">
    <source>
        <dbReference type="EMBL" id="GBP64284.1"/>
    </source>
</evidence>
<proteinExistence type="predicted"/>
<organism evidence="1 2">
    <name type="scientific">Eumeta variegata</name>
    <name type="common">Bagworm moth</name>
    <name type="synonym">Eumeta japonica</name>
    <dbReference type="NCBI Taxonomy" id="151549"/>
    <lineage>
        <taxon>Eukaryota</taxon>
        <taxon>Metazoa</taxon>
        <taxon>Ecdysozoa</taxon>
        <taxon>Arthropoda</taxon>
        <taxon>Hexapoda</taxon>
        <taxon>Insecta</taxon>
        <taxon>Pterygota</taxon>
        <taxon>Neoptera</taxon>
        <taxon>Endopterygota</taxon>
        <taxon>Lepidoptera</taxon>
        <taxon>Glossata</taxon>
        <taxon>Ditrysia</taxon>
        <taxon>Tineoidea</taxon>
        <taxon>Psychidae</taxon>
        <taxon>Oiketicinae</taxon>
        <taxon>Eumeta</taxon>
    </lineage>
</organism>
<accession>A0A4C1XNY3</accession>
<comment type="caution">
    <text evidence="1">The sequence shown here is derived from an EMBL/GenBank/DDBJ whole genome shotgun (WGS) entry which is preliminary data.</text>
</comment>
<reference evidence="1 2" key="1">
    <citation type="journal article" date="2019" name="Commun. Biol.">
        <title>The bagworm genome reveals a unique fibroin gene that provides high tensile strength.</title>
        <authorList>
            <person name="Kono N."/>
            <person name="Nakamura H."/>
            <person name="Ohtoshi R."/>
            <person name="Tomita M."/>
            <person name="Numata K."/>
            <person name="Arakawa K."/>
        </authorList>
    </citation>
    <scope>NUCLEOTIDE SEQUENCE [LARGE SCALE GENOMIC DNA]</scope>
</reference>
<name>A0A4C1XNY3_EUMVA</name>
<keyword evidence="2" id="KW-1185">Reference proteome</keyword>
<protein>
    <submittedName>
        <fullName evidence="1">Uncharacterized protein</fullName>
    </submittedName>
</protein>
<dbReference type="Proteomes" id="UP000299102">
    <property type="component" value="Unassembled WGS sequence"/>
</dbReference>